<organism evidence="7 8">
    <name type="scientific">Galemys pyrenaicus</name>
    <name type="common">Iberian desman</name>
    <name type="synonym">Pyrenean desman</name>
    <dbReference type="NCBI Taxonomy" id="202257"/>
    <lineage>
        <taxon>Eukaryota</taxon>
        <taxon>Metazoa</taxon>
        <taxon>Chordata</taxon>
        <taxon>Craniata</taxon>
        <taxon>Vertebrata</taxon>
        <taxon>Euteleostomi</taxon>
        <taxon>Mammalia</taxon>
        <taxon>Eutheria</taxon>
        <taxon>Laurasiatheria</taxon>
        <taxon>Eulipotyphla</taxon>
        <taxon>Talpidae</taxon>
        <taxon>Galemys</taxon>
    </lineage>
</organism>
<reference evidence="7" key="1">
    <citation type="journal article" date="2021" name="Evol. Appl.">
        <title>The genome of the Pyrenean desman and the effects of bottlenecks and inbreeding on the genomic landscape of an endangered species.</title>
        <authorList>
            <person name="Escoda L."/>
            <person name="Castresana J."/>
        </authorList>
    </citation>
    <scope>NUCLEOTIDE SEQUENCE</scope>
    <source>
        <strain evidence="7">IBE-C5619</strain>
    </source>
</reference>
<feature type="non-terminal residue" evidence="7">
    <location>
        <position position="283"/>
    </location>
</feature>
<dbReference type="SMART" id="SM00409">
    <property type="entry name" value="IG"/>
    <property type="match status" value="1"/>
</dbReference>
<dbReference type="GO" id="GO:0009986">
    <property type="term" value="C:cell surface"/>
    <property type="evidence" value="ECO:0007669"/>
    <property type="project" value="TreeGrafter"/>
</dbReference>
<evidence type="ECO:0000313" key="7">
    <source>
        <dbReference type="EMBL" id="KAG8511384.1"/>
    </source>
</evidence>
<comment type="caution">
    <text evidence="7">The sequence shown here is derived from an EMBL/GenBank/DDBJ whole genome shotgun (WGS) entry which is preliminary data.</text>
</comment>
<feature type="compositionally biased region" description="Gly residues" evidence="5">
    <location>
        <begin position="270"/>
        <end position="283"/>
    </location>
</feature>
<dbReference type="Pfam" id="PF13927">
    <property type="entry name" value="Ig_3"/>
    <property type="match status" value="1"/>
</dbReference>
<feature type="region of interest" description="Disordered" evidence="5">
    <location>
        <begin position="247"/>
        <end position="283"/>
    </location>
</feature>
<keyword evidence="1" id="KW-0732">Signal</keyword>
<sequence>IDQFLPLPPASLLTVWTPPVTAKITVEPEPPNAAEGQDVLLRVRDVPGSPFLYEWFRGSILDSTQLIMSYKVESQTSTPGHAHSGRETVRADGSLLIRNSSEVQLWWEEPSQQSGAPQGNVLSVPGTAVLPKPHITSNNSDPVEHKDPVVLTCEPETQDTTYLWSIRGQSPPDGARLQLSPDNRTLTLLRVTRNDTGPYVCETRNPASAQRSDPLALNVLCCPQIHTARARPRVPLRPKGTTLTLDPGLVVTSCPGKARPAQPEPRRGGDGLPLGRGLGVHEL</sequence>
<accession>A0A8J6AH98</accession>
<protein>
    <submittedName>
        <fullName evidence="7">Carcinoembryonic antigen-related cell adhesion molecule 8</fullName>
    </submittedName>
</protein>
<dbReference type="AlphaFoldDB" id="A0A8J6AH98"/>
<evidence type="ECO:0000259" key="6">
    <source>
        <dbReference type="PROSITE" id="PS50835"/>
    </source>
</evidence>
<dbReference type="PROSITE" id="PS50835">
    <property type="entry name" value="IG_LIKE"/>
    <property type="match status" value="1"/>
</dbReference>
<dbReference type="Gene3D" id="2.60.40.10">
    <property type="entry name" value="Immunoglobulins"/>
    <property type="match status" value="2"/>
</dbReference>
<evidence type="ECO:0000256" key="5">
    <source>
        <dbReference type="SAM" id="MobiDB-lite"/>
    </source>
</evidence>
<keyword evidence="8" id="KW-1185">Reference proteome</keyword>
<dbReference type="GO" id="GO:0002682">
    <property type="term" value="P:regulation of immune system process"/>
    <property type="evidence" value="ECO:0007669"/>
    <property type="project" value="TreeGrafter"/>
</dbReference>
<evidence type="ECO:0000256" key="2">
    <source>
        <dbReference type="ARBA" id="ARBA00023180"/>
    </source>
</evidence>
<dbReference type="InterPro" id="IPR007110">
    <property type="entry name" value="Ig-like_dom"/>
</dbReference>
<dbReference type="PANTHER" id="PTHR44427:SF1">
    <property type="entry name" value="CARCINOEMBRYONIC ANTIGEN-RELATED CELL ADHESION MOLECULE 1"/>
    <property type="match status" value="1"/>
</dbReference>
<dbReference type="SUPFAM" id="SSF48726">
    <property type="entry name" value="Immunoglobulin"/>
    <property type="match status" value="2"/>
</dbReference>
<comment type="similarity">
    <text evidence="4">Belongs to the immunoglobulin superfamily. CEA family.</text>
</comment>
<dbReference type="InterPro" id="IPR036179">
    <property type="entry name" value="Ig-like_dom_sf"/>
</dbReference>
<dbReference type="GO" id="GO:1990782">
    <property type="term" value="F:protein tyrosine kinase binding"/>
    <property type="evidence" value="ECO:0007669"/>
    <property type="project" value="TreeGrafter"/>
</dbReference>
<evidence type="ECO:0000313" key="8">
    <source>
        <dbReference type="Proteomes" id="UP000700334"/>
    </source>
</evidence>
<dbReference type="InterPro" id="IPR003599">
    <property type="entry name" value="Ig_sub"/>
</dbReference>
<dbReference type="EMBL" id="JAGFMF010011834">
    <property type="protein sequence ID" value="KAG8511384.1"/>
    <property type="molecule type" value="Genomic_DNA"/>
</dbReference>
<dbReference type="Proteomes" id="UP000700334">
    <property type="component" value="Unassembled WGS sequence"/>
</dbReference>
<dbReference type="GO" id="GO:0007165">
    <property type="term" value="P:signal transduction"/>
    <property type="evidence" value="ECO:0007669"/>
    <property type="project" value="TreeGrafter"/>
</dbReference>
<evidence type="ECO:0000256" key="3">
    <source>
        <dbReference type="ARBA" id="ARBA00023319"/>
    </source>
</evidence>
<dbReference type="PANTHER" id="PTHR44427">
    <property type="entry name" value="CARCINOEMBRYONIC ANTIGEN-RELATED CELL ADHESION MOLECULE 19"/>
    <property type="match status" value="1"/>
</dbReference>
<name>A0A8J6AH98_GALPY</name>
<keyword evidence="3" id="KW-0393">Immunoglobulin domain</keyword>
<proteinExistence type="inferred from homology"/>
<evidence type="ECO:0000256" key="1">
    <source>
        <dbReference type="ARBA" id="ARBA00022729"/>
    </source>
</evidence>
<evidence type="ECO:0000256" key="4">
    <source>
        <dbReference type="ARBA" id="ARBA00038222"/>
    </source>
</evidence>
<dbReference type="GO" id="GO:0005886">
    <property type="term" value="C:plasma membrane"/>
    <property type="evidence" value="ECO:0007669"/>
    <property type="project" value="TreeGrafter"/>
</dbReference>
<dbReference type="CDD" id="cd05740">
    <property type="entry name" value="IgI_hCEACAM_2_4_6_like"/>
    <property type="match status" value="1"/>
</dbReference>
<dbReference type="OrthoDB" id="9665591at2759"/>
<keyword evidence="2" id="KW-0325">Glycoprotein</keyword>
<dbReference type="InterPro" id="IPR013783">
    <property type="entry name" value="Ig-like_fold"/>
</dbReference>
<dbReference type="InterPro" id="IPR050831">
    <property type="entry name" value="CEA_cell_adhesion"/>
</dbReference>
<gene>
    <name evidence="7" type="ORF">J0S82_006952</name>
</gene>
<feature type="domain" description="Ig-like" evidence="6">
    <location>
        <begin position="131"/>
        <end position="218"/>
    </location>
</feature>
<dbReference type="FunFam" id="2.60.40.10:FF:000244">
    <property type="entry name" value="carcinoembryonic antigen-related cell adhesion molecule 16"/>
    <property type="match status" value="1"/>
</dbReference>